<proteinExistence type="predicted"/>
<dbReference type="EMBL" id="SJPX01000001">
    <property type="protein sequence ID" value="TWU57929.1"/>
    <property type="molecule type" value="Genomic_DNA"/>
</dbReference>
<dbReference type="CDD" id="cd14014">
    <property type="entry name" value="STKc_PknB_like"/>
    <property type="match status" value="1"/>
</dbReference>
<dbReference type="GO" id="GO:0004674">
    <property type="term" value="F:protein serine/threonine kinase activity"/>
    <property type="evidence" value="ECO:0007669"/>
    <property type="project" value="UniProtKB-EC"/>
</dbReference>
<feature type="transmembrane region" description="Helical" evidence="7">
    <location>
        <begin position="676"/>
        <end position="695"/>
    </location>
</feature>
<evidence type="ECO:0000256" key="1">
    <source>
        <dbReference type="ARBA" id="ARBA00022679"/>
    </source>
</evidence>
<keyword evidence="7" id="KW-1133">Transmembrane helix</keyword>
<dbReference type="PANTHER" id="PTHR43289">
    <property type="entry name" value="MITOGEN-ACTIVATED PROTEIN KINASE KINASE KINASE 20-RELATED"/>
    <property type="match status" value="1"/>
</dbReference>
<name>A0A5C6FE73_9BACT</name>
<dbReference type="SMART" id="SM00220">
    <property type="entry name" value="S_TKc"/>
    <property type="match status" value="1"/>
</dbReference>
<comment type="caution">
    <text evidence="9">The sequence shown here is derived from an EMBL/GenBank/DDBJ whole genome shotgun (WGS) entry which is preliminary data.</text>
</comment>
<feature type="binding site" evidence="5">
    <location>
        <position position="181"/>
    </location>
    <ligand>
        <name>ATP</name>
        <dbReference type="ChEBI" id="CHEBI:30616"/>
    </ligand>
</feature>
<dbReference type="InterPro" id="IPR000719">
    <property type="entry name" value="Prot_kinase_dom"/>
</dbReference>
<dbReference type="RefSeq" id="WP_246151365.1">
    <property type="nucleotide sequence ID" value="NZ_SJPX01000001.1"/>
</dbReference>
<evidence type="ECO:0000256" key="2">
    <source>
        <dbReference type="ARBA" id="ARBA00022741"/>
    </source>
</evidence>
<evidence type="ECO:0000256" key="6">
    <source>
        <dbReference type="SAM" id="MobiDB-lite"/>
    </source>
</evidence>
<accession>A0A5C6FE73</accession>
<keyword evidence="1 9" id="KW-0808">Transferase</keyword>
<dbReference type="GO" id="GO:0005524">
    <property type="term" value="F:ATP binding"/>
    <property type="evidence" value="ECO:0007669"/>
    <property type="project" value="UniProtKB-UniRule"/>
</dbReference>
<dbReference type="InterPro" id="IPR017441">
    <property type="entry name" value="Protein_kinase_ATP_BS"/>
</dbReference>
<evidence type="ECO:0000256" key="4">
    <source>
        <dbReference type="ARBA" id="ARBA00022840"/>
    </source>
</evidence>
<dbReference type="PANTHER" id="PTHR43289:SF6">
    <property type="entry name" value="SERINE_THREONINE-PROTEIN KINASE NEKL-3"/>
    <property type="match status" value="1"/>
</dbReference>
<dbReference type="SUPFAM" id="SSF56112">
    <property type="entry name" value="Protein kinase-like (PK-like)"/>
    <property type="match status" value="1"/>
</dbReference>
<gene>
    <name evidence="9" type="primary">prkC_6</name>
    <name evidence="9" type="ORF">Poly59_08380</name>
</gene>
<evidence type="ECO:0000256" key="5">
    <source>
        <dbReference type="PROSITE-ProRule" id="PRU10141"/>
    </source>
</evidence>
<evidence type="ECO:0000313" key="10">
    <source>
        <dbReference type="Proteomes" id="UP000317977"/>
    </source>
</evidence>
<dbReference type="EC" id="2.7.11.1" evidence="9"/>
<dbReference type="Proteomes" id="UP000317977">
    <property type="component" value="Unassembled WGS sequence"/>
</dbReference>
<keyword evidence="10" id="KW-1185">Reference proteome</keyword>
<protein>
    <submittedName>
        <fullName evidence="9">Serine/threonine-protein kinase PrkC</fullName>
        <ecNumber evidence="9">2.7.11.1</ecNumber>
    </submittedName>
</protein>
<dbReference type="AlphaFoldDB" id="A0A5C6FE73"/>
<feature type="region of interest" description="Disordered" evidence="6">
    <location>
        <begin position="1"/>
        <end position="24"/>
    </location>
</feature>
<keyword evidence="3 9" id="KW-0418">Kinase</keyword>
<feature type="transmembrane region" description="Helical" evidence="7">
    <location>
        <begin position="471"/>
        <end position="500"/>
    </location>
</feature>
<keyword evidence="4 5" id="KW-0067">ATP-binding</keyword>
<keyword evidence="2 5" id="KW-0547">Nucleotide-binding</keyword>
<feature type="transmembrane region" description="Helical" evidence="7">
    <location>
        <begin position="629"/>
        <end position="649"/>
    </location>
</feature>
<dbReference type="PROSITE" id="PS00107">
    <property type="entry name" value="PROTEIN_KINASE_ATP"/>
    <property type="match status" value="1"/>
</dbReference>
<feature type="transmembrane region" description="Helical" evidence="7">
    <location>
        <begin position="596"/>
        <end position="617"/>
    </location>
</feature>
<reference evidence="9 10" key="1">
    <citation type="submission" date="2019-02" db="EMBL/GenBank/DDBJ databases">
        <title>Deep-cultivation of Planctomycetes and their phenomic and genomic characterization uncovers novel biology.</title>
        <authorList>
            <person name="Wiegand S."/>
            <person name="Jogler M."/>
            <person name="Boedeker C."/>
            <person name="Pinto D."/>
            <person name="Vollmers J."/>
            <person name="Rivas-Marin E."/>
            <person name="Kohn T."/>
            <person name="Peeters S.H."/>
            <person name="Heuer A."/>
            <person name="Rast P."/>
            <person name="Oberbeckmann S."/>
            <person name="Bunk B."/>
            <person name="Jeske O."/>
            <person name="Meyerdierks A."/>
            <person name="Storesund J.E."/>
            <person name="Kallscheuer N."/>
            <person name="Luecker S."/>
            <person name="Lage O.M."/>
            <person name="Pohl T."/>
            <person name="Merkel B.J."/>
            <person name="Hornburger P."/>
            <person name="Mueller R.-W."/>
            <person name="Bruemmer F."/>
            <person name="Labrenz M."/>
            <person name="Spormann A.M."/>
            <person name="Op Den Camp H."/>
            <person name="Overmann J."/>
            <person name="Amann R."/>
            <person name="Jetten M.S.M."/>
            <person name="Mascher T."/>
            <person name="Medema M.H."/>
            <person name="Devos D.P."/>
            <person name="Kaster A.-K."/>
            <person name="Ovreas L."/>
            <person name="Rohde M."/>
            <person name="Galperin M.Y."/>
            <person name="Jogler C."/>
        </authorList>
    </citation>
    <scope>NUCLEOTIDE SEQUENCE [LARGE SCALE GENOMIC DNA]</scope>
    <source>
        <strain evidence="9 10">Poly59</strain>
    </source>
</reference>
<evidence type="ECO:0000259" key="8">
    <source>
        <dbReference type="PROSITE" id="PS50011"/>
    </source>
</evidence>
<feature type="domain" description="Protein kinase" evidence="8">
    <location>
        <begin position="153"/>
        <end position="403"/>
    </location>
</feature>
<sequence>MNQSPDHTLSSSDASKAIDPPSHPKGWKDLFFAPRRDAALACDYAAKASLVADRWNLSSDSYSRKKRVMSRLFDKLRIGSSKESEFGTATAMATPIAVILDPDSSSDGLELENASDSAWLAETHVSEPHFSPHSTSSPMKFTYSPGSSPLPRTTIRRGIGMGGFGEVYFAVTDAGKEVALKRIQRNLEIELRGVSHCLNLKHPNLVALYDVCPDDQNQWWVVMEYVAGPNLREVLDDSPEGLSKPEVDRWFTGIAAGVHHLHSAGLVHRDLKPGNVFDDMGIVKVGDYGLSKFISTSHRGGHTESVGTFHYMAPEIGRGQYGREIDIYAMGIVLYELLTGQVPFDGESCQEIIVKHMTSLPDVSDIAEPYRSTIATCLEKDPAKRFHTIPEMLESLGLAHATATHQTAVPVQATMVSTDKVVDETDDDAPVMATVVEPSTSAEPFARALQLSLHDLNLWWRTLDRSPVSKAVLMLVAGFVLLINTHWLLPLLSVIAVFYVPYYIVRQMVLHVHQQPSFAQAQRLATTNGAAARPMTRSQWREHMRSGLRAKHSVHRVAELNTSWIAAILTVIGLSVTAGVVGLHSGPVTAMNIAPYGWMAMVVMMSSMGILGMGKLWEREDGEGLPRRLVLAGIGLGVGTVAFAMQEFLKLPVDHGLLRDIDASALPQALYTPDGVPMASAMMAHFALLFAALRWWKPVDPLRRTRLSPWAVAVAVVVEWGVHQVLPIPQPTGMLIAGGIAITVQMAAPWVSQRKGDSILAATQSLPNQTPSPTTRSRSMA</sequence>
<dbReference type="Gene3D" id="1.10.510.10">
    <property type="entry name" value="Transferase(Phosphotransferase) domain 1"/>
    <property type="match status" value="1"/>
</dbReference>
<evidence type="ECO:0000313" key="9">
    <source>
        <dbReference type="EMBL" id="TWU57929.1"/>
    </source>
</evidence>
<evidence type="ECO:0000256" key="7">
    <source>
        <dbReference type="SAM" id="Phobius"/>
    </source>
</evidence>
<evidence type="ECO:0000256" key="3">
    <source>
        <dbReference type="ARBA" id="ARBA00022777"/>
    </source>
</evidence>
<keyword evidence="7" id="KW-0472">Membrane</keyword>
<feature type="region of interest" description="Disordered" evidence="6">
    <location>
        <begin position="762"/>
        <end position="781"/>
    </location>
</feature>
<dbReference type="InterPro" id="IPR011009">
    <property type="entry name" value="Kinase-like_dom_sf"/>
</dbReference>
<feature type="transmembrane region" description="Helical" evidence="7">
    <location>
        <begin position="564"/>
        <end position="584"/>
    </location>
</feature>
<feature type="compositionally biased region" description="Polar residues" evidence="6">
    <location>
        <begin position="1"/>
        <end position="14"/>
    </location>
</feature>
<dbReference type="PROSITE" id="PS50011">
    <property type="entry name" value="PROTEIN_KINASE_DOM"/>
    <property type="match status" value="1"/>
</dbReference>
<organism evidence="9 10">
    <name type="scientific">Rubripirellula reticaptiva</name>
    <dbReference type="NCBI Taxonomy" id="2528013"/>
    <lineage>
        <taxon>Bacteria</taxon>
        <taxon>Pseudomonadati</taxon>
        <taxon>Planctomycetota</taxon>
        <taxon>Planctomycetia</taxon>
        <taxon>Pirellulales</taxon>
        <taxon>Pirellulaceae</taxon>
        <taxon>Rubripirellula</taxon>
    </lineage>
</organism>
<keyword evidence="7" id="KW-0812">Transmembrane</keyword>
<dbReference type="Pfam" id="PF00069">
    <property type="entry name" value="Pkinase"/>
    <property type="match status" value="1"/>
</dbReference>